<sequence>MSFGMSPSDIIKLVQFSTRIYVAFTGANEKSSAQVEELVREFSTFHHCLVELEDLMKEYGKPLPFPYVDFQETLQRCQKTLKPYETQLVDKRTNPKKIMRTILYMGKEKEMDGLRKAITGHYQALQLCISFLQLRLHLEATKQTQRLLASAPFRTMSFGGHMYTNNTSRAAPPNALPPPSEADQLYKEWLIFSRWLKSEDDRLAEDGNVLTRPISLGGTPATAPSDDESAAVLYRLRMEIEDAIVIEENRVKRQREQRMSLSPDDAMRREVQRMPQVPRTFTLDSEFSSFSNPSMTESTATIRPAPSNISPSVSPTGSPQIGPPSFSQTDWGNLENMRSNYFDRSPSVSTISTTLSTSAGSRSSISGLSIHTTETTPDMSTRPLRPRPSAASLATMLLGEGALEWTSICRKAQVERVTAKGPETKECDVYWRYREDTGLSLRSQYRSSSSLAANGKPEKKVWITQHFPATGPSIPRTTSYPDGDVSIDFPRSSFGHLEKRYTNIQYTLSSSESSRKLQTLLYTNNGKDGASLLYDKAVVTISSDQHKPECRGKNIRLWLKPETYEGLNGPVNVDVLCVLFYTSALPDEKAHWVEEPHYAFQWLDDAAYKSSSKKLELVFSKKPDKWSRDKLFQRRRSSNTTPTSPQDTALALKRTGAPDPGYALTRSGTASSVASSAMSTRSGRSSVFASGSSNAIGNMNRFGYSELKIEFQSKRDRADFLDIWKKYVKPLSPAANG</sequence>
<gene>
    <name evidence="2" type="ORF">BDV95DRAFT_482567</name>
</gene>
<dbReference type="Proteomes" id="UP000481861">
    <property type="component" value="Unassembled WGS sequence"/>
</dbReference>
<feature type="region of interest" description="Disordered" evidence="1">
    <location>
        <begin position="285"/>
        <end position="321"/>
    </location>
</feature>
<proteinExistence type="predicted"/>
<organism evidence="2 3">
    <name type="scientific">Massariosphaeria phaeospora</name>
    <dbReference type="NCBI Taxonomy" id="100035"/>
    <lineage>
        <taxon>Eukaryota</taxon>
        <taxon>Fungi</taxon>
        <taxon>Dikarya</taxon>
        <taxon>Ascomycota</taxon>
        <taxon>Pezizomycotina</taxon>
        <taxon>Dothideomycetes</taxon>
        <taxon>Pleosporomycetidae</taxon>
        <taxon>Pleosporales</taxon>
        <taxon>Pleosporales incertae sedis</taxon>
        <taxon>Massariosphaeria</taxon>
    </lineage>
</organism>
<keyword evidence="3" id="KW-1185">Reference proteome</keyword>
<dbReference type="EMBL" id="JAADJZ010000003">
    <property type="protein sequence ID" value="KAF2876086.1"/>
    <property type="molecule type" value="Genomic_DNA"/>
</dbReference>
<protein>
    <submittedName>
        <fullName evidence="2">Uncharacterized protein</fullName>
    </submittedName>
</protein>
<accession>A0A7C8IEU8</accession>
<comment type="caution">
    <text evidence="2">The sequence shown here is derived from an EMBL/GenBank/DDBJ whole genome shotgun (WGS) entry which is preliminary data.</text>
</comment>
<feature type="compositionally biased region" description="Polar residues" evidence="1">
    <location>
        <begin position="638"/>
        <end position="647"/>
    </location>
</feature>
<dbReference type="AlphaFoldDB" id="A0A7C8IEU8"/>
<dbReference type="OrthoDB" id="4172108at2759"/>
<evidence type="ECO:0000256" key="1">
    <source>
        <dbReference type="SAM" id="MobiDB-lite"/>
    </source>
</evidence>
<name>A0A7C8IEU8_9PLEO</name>
<reference evidence="2 3" key="1">
    <citation type="submission" date="2020-01" db="EMBL/GenBank/DDBJ databases">
        <authorList>
            <consortium name="DOE Joint Genome Institute"/>
            <person name="Haridas S."/>
            <person name="Albert R."/>
            <person name="Binder M."/>
            <person name="Bloem J."/>
            <person name="Labutti K."/>
            <person name="Salamov A."/>
            <person name="Andreopoulos B."/>
            <person name="Baker S.E."/>
            <person name="Barry K."/>
            <person name="Bills G."/>
            <person name="Bluhm B.H."/>
            <person name="Cannon C."/>
            <person name="Castanera R."/>
            <person name="Culley D.E."/>
            <person name="Daum C."/>
            <person name="Ezra D."/>
            <person name="Gonzalez J.B."/>
            <person name="Henrissat B."/>
            <person name="Kuo A."/>
            <person name="Liang C."/>
            <person name="Lipzen A."/>
            <person name="Lutzoni F."/>
            <person name="Magnuson J."/>
            <person name="Mondo S."/>
            <person name="Nolan M."/>
            <person name="Ohm R."/>
            <person name="Pangilinan J."/>
            <person name="Park H.-J.H."/>
            <person name="Ramirez L."/>
            <person name="Alfaro M."/>
            <person name="Sun H."/>
            <person name="Tritt A."/>
            <person name="Yoshinaga Y."/>
            <person name="Zwiers L.-H.L."/>
            <person name="Turgeon B.G."/>
            <person name="Goodwin S.B."/>
            <person name="Spatafora J.W."/>
            <person name="Crous P.W."/>
            <person name="Grigoriev I.V."/>
        </authorList>
    </citation>
    <scope>NUCLEOTIDE SEQUENCE [LARGE SCALE GENOMIC DNA]</scope>
    <source>
        <strain evidence="2 3">CBS 611.86</strain>
    </source>
</reference>
<evidence type="ECO:0000313" key="2">
    <source>
        <dbReference type="EMBL" id="KAF2876086.1"/>
    </source>
</evidence>
<evidence type="ECO:0000313" key="3">
    <source>
        <dbReference type="Proteomes" id="UP000481861"/>
    </source>
</evidence>
<feature type="region of interest" description="Disordered" evidence="1">
    <location>
        <begin position="634"/>
        <end position="655"/>
    </location>
</feature>